<dbReference type="RefSeq" id="WP_345700791.1">
    <property type="nucleotide sequence ID" value="NZ_BAABIS010000001.1"/>
</dbReference>
<dbReference type="Proteomes" id="UP001501752">
    <property type="component" value="Unassembled WGS sequence"/>
</dbReference>
<accession>A0ABP9EJP6</accession>
<dbReference type="Pfam" id="PF04486">
    <property type="entry name" value="SchA_CurD"/>
    <property type="match status" value="1"/>
</dbReference>
<dbReference type="Gene3D" id="3.30.70.100">
    <property type="match status" value="1"/>
</dbReference>
<organism evidence="2 3">
    <name type="scientific">Kitasatospora terrestris</name>
    <dbReference type="NCBI Taxonomy" id="258051"/>
    <lineage>
        <taxon>Bacteria</taxon>
        <taxon>Bacillati</taxon>
        <taxon>Actinomycetota</taxon>
        <taxon>Actinomycetes</taxon>
        <taxon>Kitasatosporales</taxon>
        <taxon>Streptomycetaceae</taxon>
        <taxon>Kitasatospora</taxon>
    </lineage>
</organism>
<evidence type="ECO:0000313" key="3">
    <source>
        <dbReference type="Proteomes" id="UP001501752"/>
    </source>
</evidence>
<keyword evidence="3" id="KW-1185">Reference proteome</keyword>
<evidence type="ECO:0000259" key="1">
    <source>
        <dbReference type="PROSITE" id="PS51725"/>
    </source>
</evidence>
<proteinExistence type="predicted"/>
<dbReference type="InterPro" id="IPR011008">
    <property type="entry name" value="Dimeric_a/b-barrel"/>
</dbReference>
<reference evidence="3" key="1">
    <citation type="journal article" date="2019" name="Int. J. Syst. Evol. Microbiol.">
        <title>The Global Catalogue of Microorganisms (GCM) 10K type strain sequencing project: providing services to taxonomists for standard genome sequencing and annotation.</title>
        <authorList>
            <consortium name="The Broad Institute Genomics Platform"/>
            <consortium name="The Broad Institute Genome Sequencing Center for Infectious Disease"/>
            <person name="Wu L."/>
            <person name="Ma J."/>
        </authorList>
    </citation>
    <scope>NUCLEOTIDE SEQUENCE [LARGE SCALE GENOMIC DNA]</scope>
    <source>
        <strain evidence="3">JCM 13006</strain>
    </source>
</reference>
<dbReference type="InterPro" id="IPR007138">
    <property type="entry name" value="ABM_dom"/>
</dbReference>
<protein>
    <submittedName>
        <fullName evidence="2">SchA/CurD-like domain-containing protein</fullName>
    </submittedName>
</protein>
<comment type="caution">
    <text evidence="2">The sequence shown here is derived from an EMBL/GenBank/DDBJ whole genome shotgun (WGS) entry which is preliminary data.</text>
</comment>
<dbReference type="InterPro" id="IPR007575">
    <property type="entry name" value="SchA_CurD-like"/>
</dbReference>
<dbReference type="SUPFAM" id="SSF54909">
    <property type="entry name" value="Dimeric alpha+beta barrel"/>
    <property type="match status" value="1"/>
</dbReference>
<evidence type="ECO:0000313" key="2">
    <source>
        <dbReference type="EMBL" id="GAA4878717.1"/>
    </source>
</evidence>
<feature type="domain" description="ABM" evidence="1">
    <location>
        <begin position="19"/>
        <end position="110"/>
    </location>
</feature>
<gene>
    <name evidence="2" type="ORF">GCM10023235_68580</name>
</gene>
<dbReference type="Pfam" id="PF03992">
    <property type="entry name" value="ABM"/>
    <property type="match status" value="1"/>
</dbReference>
<name>A0ABP9EJP6_9ACTN</name>
<dbReference type="PROSITE" id="PS51725">
    <property type="entry name" value="ABM"/>
    <property type="match status" value="1"/>
</dbReference>
<sequence length="381" mass="41268">MTLLSESTIDSTDPRAARLRVVLLCDVQDGAQDRFLAAYEQLRYQVSAVPGHITDQLCQSIEDPSRWLITSEWESAAPFLSWVDSPEHREMVKPLHGCVRDTRSLRFNVMRETSGRLAVDSGHRPLAPGETVAGVPLAPRPGPDGVIRHALTFTVKPGSEQKVAGILAGYRSPNAQVDAETRLVRTTLFMDGNRVVRSVEVVGDLVAALRHVAMQPEVRAVEEAINPHLEVARDLNDPLAARDFFMKAALPAVHHHARSAEPTGATARFAFNYPVRTGCGAAVAELLARQDEQAVADPASPLVRATVFQREDRVVRLVDLTGSPQDDPQTALGLAGPRASTVLAKLVDVPAEHPLPSADGMRHLLAACAMTQITDRVSPTA</sequence>
<dbReference type="EMBL" id="BAABIS010000001">
    <property type="protein sequence ID" value="GAA4878717.1"/>
    <property type="molecule type" value="Genomic_DNA"/>
</dbReference>